<sequence>MEDVAGIGERPCCIGRRKSLEGIRGCTRNIGTRVLEGATLAKLGSSIACLGCHWATTIQPMDLIGIRRGPTDQ</sequence>
<name>A0A835QB21_VANPL</name>
<accession>A0A835QB21</accession>
<dbReference type="EMBL" id="JADCNL010000008">
    <property type="protein sequence ID" value="KAG0469806.1"/>
    <property type="molecule type" value="Genomic_DNA"/>
</dbReference>
<keyword evidence="2" id="KW-1185">Reference proteome</keyword>
<evidence type="ECO:0000313" key="1">
    <source>
        <dbReference type="EMBL" id="KAG0469806.1"/>
    </source>
</evidence>
<evidence type="ECO:0000313" key="2">
    <source>
        <dbReference type="Proteomes" id="UP000636800"/>
    </source>
</evidence>
<dbReference type="AlphaFoldDB" id="A0A835QB21"/>
<reference evidence="1 2" key="1">
    <citation type="journal article" date="2020" name="Nat. Food">
        <title>A phased Vanilla planifolia genome enables genetic improvement of flavour and production.</title>
        <authorList>
            <person name="Hasing T."/>
            <person name="Tang H."/>
            <person name="Brym M."/>
            <person name="Khazi F."/>
            <person name="Huang T."/>
            <person name="Chambers A.H."/>
        </authorList>
    </citation>
    <scope>NUCLEOTIDE SEQUENCE [LARGE SCALE GENOMIC DNA]</scope>
    <source>
        <tissue evidence="1">Leaf</tissue>
    </source>
</reference>
<comment type="caution">
    <text evidence="1">The sequence shown here is derived from an EMBL/GenBank/DDBJ whole genome shotgun (WGS) entry which is preliminary data.</text>
</comment>
<protein>
    <submittedName>
        <fullName evidence="1">Uncharacterized protein</fullName>
    </submittedName>
</protein>
<dbReference type="OrthoDB" id="10072024at2759"/>
<gene>
    <name evidence="1" type="ORF">HPP92_016506</name>
</gene>
<proteinExistence type="predicted"/>
<dbReference type="Proteomes" id="UP000636800">
    <property type="component" value="Unassembled WGS sequence"/>
</dbReference>
<organism evidence="1 2">
    <name type="scientific">Vanilla planifolia</name>
    <name type="common">Vanilla</name>
    <dbReference type="NCBI Taxonomy" id="51239"/>
    <lineage>
        <taxon>Eukaryota</taxon>
        <taxon>Viridiplantae</taxon>
        <taxon>Streptophyta</taxon>
        <taxon>Embryophyta</taxon>
        <taxon>Tracheophyta</taxon>
        <taxon>Spermatophyta</taxon>
        <taxon>Magnoliopsida</taxon>
        <taxon>Liliopsida</taxon>
        <taxon>Asparagales</taxon>
        <taxon>Orchidaceae</taxon>
        <taxon>Vanilloideae</taxon>
        <taxon>Vanilleae</taxon>
        <taxon>Vanilla</taxon>
    </lineage>
</organism>